<dbReference type="GO" id="GO:0003677">
    <property type="term" value="F:DNA binding"/>
    <property type="evidence" value="ECO:0007669"/>
    <property type="project" value="UniProtKB-KW"/>
</dbReference>
<dbReference type="Proteomes" id="UP000256690">
    <property type="component" value="Unassembled WGS sequence"/>
</dbReference>
<dbReference type="OrthoDB" id="103819at2759"/>
<evidence type="ECO:0000256" key="5">
    <source>
        <dbReference type="ARBA" id="ARBA00023242"/>
    </source>
</evidence>
<dbReference type="STRING" id="1810919.A0A3D8T6I4"/>
<dbReference type="RefSeq" id="XP_026609359.1">
    <property type="nucleotide sequence ID" value="XM_026743514.1"/>
</dbReference>
<accession>A0A3D8T6I4</accession>
<keyword evidence="2" id="KW-0805">Transcription regulation</keyword>
<protein>
    <recommendedName>
        <fullName evidence="6">Zn(2)-C6 fungal-type domain-containing protein</fullName>
    </recommendedName>
</protein>
<evidence type="ECO:0000256" key="4">
    <source>
        <dbReference type="ARBA" id="ARBA00023163"/>
    </source>
</evidence>
<dbReference type="Pfam" id="PF04082">
    <property type="entry name" value="Fungal_trans"/>
    <property type="match status" value="1"/>
</dbReference>
<dbReference type="PROSITE" id="PS50048">
    <property type="entry name" value="ZN2_CY6_FUNGAL_2"/>
    <property type="match status" value="1"/>
</dbReference>
<dbReference type="CDD" id="cd00067">
    <property type="entry name" value="GAL4"/>
    <property type="match status" value="1"/>
</dbReference>
<dbReference type="PANTHER" id="PTHR46910:SF1">
    <property type="entry name" value="MISCELLANEOUS ZN(II)2CYS6 TRANSCRIPTION FACTOR (EUROFUNG)-RELATED"/>
    <property type="match status" value="1"/>
</dbReference>
<evidence type="ECO:0000256" key="2">
    <source>
        <dbReference type="ARBA" id="ARBA00023015"/>
    </source>
</evidence>
<dbReference type="SMART" id="SM00066">
    <property type="entry name" value="GAL4"/>
    <property type="match status" value="1"/>
</dbReference>
<gene>
    <name evidence="7" type="ORF">DSM5745_01498</name>
</gene>
<dbReference type="SMART" id="SM00906">
    <property type="entry name" value="Fungal_trans"/>
    <property type="match status" value="1"/>
</dbReference>
<dbReference type="GO" id="GO:0008270">
    <property type="term" value="F:zinc ion binding"/>
    <property type="evidence" value="ECO:0007669"/>
    <property type="project" value="InterPro"/>
</dbReference>
<keyword evidence="8" id="KW-1185">Reference proteome</keyword>
<dbReference type="CDD" id="cd12148">
    <property type="entry name" value="fungal_TF_MHR"/>
    <property type="match status" value="1"/>
</dbReference>
<dbReference type="InterPro" id="IPR001138">
    <property type="entry name" value="Zn2Cys6_DnaBD"/>
</dbReference>
<evidence type="ECO:0000259" key="6">
    <source>
        <dbReference type="PROSITE" id="PS50048"/>
    </source>
</evidence>
<proteinExistence type="predicted"/>
<feature type="domain" description="Zn(2)-C6 fungal-type" evidence="6">
    <location>
        <begin position="14"/>
        <end position="43"/>
    </location>
</feature>
<dbReference type="GO" id="GO:0006351">
    <property type="term" value="P:DNA-templated transcription"/>
    <property type="evidence" value="ECO:0007669"/>
    <property type="project" value="InterPro"/>
</dbReference>
<evidence type="ECO:0000256" key="1">
    <source>
        <dbReference type="ARBA" id="ARBA00022723"/>
    </source>
</evidence>
<dbReference type="Pfam" id="PF00172">
    <property type="entry name" value="Zn_clus"/>
    <property type="match status" value="1"/>
</dbReference>
<dbReference type="GeneID" id="38111868"/>
<dbReference type="PANTHER" id="PTHR46910">
    <property type="entry name" value="TRANSCRIPTION FACTOR PDR1"/>
    <property type="match status" value="1"/>
</dbReference>
<dbReference type="AlphaFoldDB" id="A0A3D8T6I4"/>
<keyword evidence="4" id="KW-0804">Transcription</keyword>
<dbReference type="InterPro" id="IPR007219">
    <property type="entry name" value="XnlR_reg_dom"/>
</dbReference>
<evidence type="ECO:0000256" key="3">
    <source>
        <dbReference type="ARBA" id="ARBA00023125"/>
    </source>
</evidence>
<keyword evidence="1" id="KW-0479">Metal-binding</keyword>
<evidence type="ECO:0000313" key="8">
    <source>
        <dbReference type="Proteomes" id="UP000256690"/>
    </source>
</evidence>
<dbReference type="GO" id="GO:0000981">
    <property type="term" value="F:DNA-binding transcription factor activity, RNA polymerase II-specific"/>
    <property type="evidence" value="ECO:0007669"/>
    <property type="project" value="InterPro"/>
</dbReference>
<dbReference type="InterPro" id="IPR050987">
    <property type="entry name" value="AtrR-like"/>
</dbReference>
<sequence>MSQGPFVTSDILPACDLCYGRKVKCDRRLPCANCVDAGAECQRLRQGRSSRKRTLPNELLSAESIVDLGEPVRRIRRTNDSLQSPTVGDSSDRQMVTEQSPVVLRQVTRGTSPIATPSTEGDNASNYHAIQAKNIIQLELDDSRFSQERQAILRSALQLVTKIAASERHQADMVAEDLSDDGLDVPESPPREMLFMLLRGPTESMGSEWPDHISDKAYERMATALLEGELDPNERLFHQYSICVYVKAVYRSFRLYRATENQAIRRQLSQSKKIYTRAAIKSIRQFNPLQWPDLVSIQSLVSSALLMQNLGRFNQCWLIISYAARQITALNYHKIHKSQTYTETEEEIYGAVCWCYYLDRTLSSLLGRPVSLPDLEVSPVDLITLDPSSPYGGVFRIVLELAEIQGELHRISNPNMNEAKAVVETCQALETKMHSMLPTIQANRDALPKTLFLYPLSAFFVVFCHIIGTLDRNDYNLMRSITESLSQFKQDPHLGKLLGLLQSLERMCEPLFVERDTDGAYPTRHVPPADVHIQQEAGTSTTPATNGHTAANVSGPVNDIPQINYIGDGDAGINLLDNESMHFHNTEMDLSAEGLMWQLFNSEVPAGWLTADM</sequence>
<organism evidence="7 8">
    <name type="scientific">Aspergillus mulundensis</name>
    <dbReference type="NCBI Taxonomy" id="1810919"/>
    <lineage>
        <taxon>Eukaryota</taxon>
        <taxon>Fungi</taxon>
        <taxon>Dikarya</taxon>
        <taxon>Ascomycota</taxon>
        <taxon>Pezizomycotina</taxon>
        <taxon>Eurotiomycetes</taxon>
        <taxon>Eurotiomycetidae</taxon>
        <taxon>Eurotiales</taxon>
        <taxon>Aspergillaceae</taxon>
        <taxon>Aspergillus</taxon>
        <taxon>Aspergillus subgen. Nidulantes</taxon>
    </lineage>
</organism>
<name>A0A3D8T6I4_9EURO</name>
<dbReference type="Gene3D" id="4.10.240.10">
    <property type="entry name" value="Zn(2)-C6 fungal-type DNA-binding domain"/>
    <property type="match status" value="1"/>
</dbReference>
<keyword evidence="3" id="KW-0238">DNA-binding</keyword>
<dbReference type="EMBL" id="PVWQ01000001">
    <property type="protein sequence ID" value="RDW94176.1"/>
    <property type="molecule type" value="Genomic_DNA"/>
</dbReference>
<evidence type="ECO:0000313" key="7">
    <source>
        <dbReference type="EMBL" id="RDW94176.1"/>
    </source>
</evidence>
<keyword evidence="5" id="KW-0539">Nucleus</keyword>
<comment type="caution">
    <text evidence="7">The sequence shown here is derived from an EMBL/GenBank/DDBJ whole genome shotgun (WGS) entry which is preliminary data.</text>
</comment>
<dbReference type="SUPFAM" id="SSF57701">
    <property type="entry name" value="Zn2/Cys6 DNA-binding domain"/>
    <property type="match status" value="1"/>
</dbReference>
<reference evidence="7 8" key="1">
    <citation type="journal article" date="2018" name="IMA Fungus">
        <title>IMA Genome-F 9: Draft genome sequence of Annulohypoxylon stygium, Aspergillus mulundensis, Berkeleyomyces basicola (syn. Thielaviopsis basicola), Ceratocystis smalleyi, two Cercospora beticola strains, Coleophoma cylindrospora, Fusarium fracticaudum, Phialophora cf. hyalina, and Morchella septimelata.</title>
        <authorList>
            <person name="Wingfield B.D."/>
            <person name="Bills G.F."/>
            <person name="Dong Y."/>
            <person name="Huang W."/>
            <person name="Nel W.J."/>
            <person name="Swalarsk-Parry B.S."/>
            <person name="Vaghefi N."/>
            <person name="Wilken P.M."/>
            <person name="An Z."/>
            <person name="de Beer Z.W."/>
            <person name="De Vos L."/>
            <person name="Chen L."/>
            <person name="Duong T.A."/>
            <person name="Gao Y."/>
            <person name="Hammerbacher A."/>
            <person name="Kikkert J.R."/>
            <person name="Li Y."/>
            <person name="Li H."/>
            <person name="Li K."/>
            <person name="Li Q."/>
            <person name="Liu X."/>
            <person name="Ma X."/>
            <person name="Naidoo K."/>
            <person name="Pethybridge S.J."/>
            <person name="Sun J."/>
            <person name="Steenkamp E.T."/>
            <person name="van der Nest M.A."/>
            <person name="van Wyk S."/>
            <person name="Wingfield M.J."/>
            <person name="Xiong C."/>
            <person name="Yue Q."/>
            <person name="Zhang X."/>
        </authorList>
    </citation>
    <scope>NUCLEOTIDE SEQUENCE [LARGE SCALE GENOMIC DNA]</scope>
    <source>
        <strain evidence="7 8">DSM 5745</strain>
    </source>
</reference>
<dbReference type="InterPro" id="IPR036864">
    <property type="entry name" value="Zn2-C6_fun-type_DNA-bd_sf"/>
</dbReference>